<comment type="caution">
    <text evidence="5">The sequence shown here is derived from an EMBL/GenBank/DDBJ whole genome shotgun (WGS) entry which is preliminary data.</text>
</comment>
<keyword evidence="6" id="KW-1185">Reference proteome</keyword>
<sequence>MDFLKYLPRKCYACQICQKFTPALDNEVVCLICGHYEAQHEQFIELQLQSLRSIETNTSTRNEIRNLTTSDHSREDENDVTNFLNEFNIRNRLIMTTNQENNIDQDTEANVIPTVSFHTPAEEITTTSSFKCTMTIIMMPYINNNKIVKLHSFQWSDLQFHELIKQITFKDDSFTEINRMLVKEFPKIKECGWRILRPIDTHSNNLIPFIFDGPITGQIMKLACTARKRCYIGPTKKNIFDRILATNNDELIRFTTANQESLVSQSTSKSTTIPQTTRSTNFTVISQARPITSSNSLNSITTSQVMSTTRPVTIPSRSNISQIRPTLISQTAESRRRSSTISQTIGSAIRPIGVFPSSSTMNSITNFTQRERTQDRSHNWEDNSIDSRSTNQFREDLLISLRNKYHIDELDTFTFHIKAEYCLDYFMNWGLTARIEDILKKPIIVMEDAVDTGGVFRDMTTILWQKIRFYSEFNGGKLFENDVIQQNSELVSWEYATSIGKLLFWTFIHCGSWPKWLKEFHMQFIIGGSEYASFKEALYDYNIYLYNLSERIKNDGWQMHESDIRFWMNENDLNDQILQYDKIKLSEYIAEYEILVKRQKSLEMVKEGFNIGWAINEIKKFNWFKIECELYSPLTSDEFFNQLDQPHIRMVICEVPNKKNVRERIYGWFREWIITIDNETIEQLLKFITGSTRIPLPKKISIQWRHTSGSSAISNVYCKLPFSRTCSYTLILCQDYENFDEFIESFKICLSNCEGFSELSYGRIKNLIDNPFLTETTVTERELNIINEEQRENQEINEQNNANIEIVDLTNDNQIIIDIHRETVQKKKRRKQKRQVNNNRSQPSQECFINMTAEDIENASNRKNPSGARSRIITRSMTRDETA</sequence>
<evidence type="ECO:0000259" key="4">
    <source>
        <dbReference type="PROSITE" id="PS50237"/>
    </source>
</evidence>
<dbReference type="STRING" id="94130.A0A2Z6QEM0"/>
<dbReference type="EMBL" id="BEXD01000008">
    <property type="protein sequence ID" value="GBB83314.1"/>
    <property type="molecule type" value="Genomic_DNA"/>
</dbReference>
<feature type="domain" description="HECT" evidence="4">
    <location>
        <begin position="577"/>
        <end position="732"/>
    </location>
</feature>
<gene>
    <name evidence="5" type="ORF">RclHR1_10040003</name>
</gene>
<evidence type="ECO:0000256" key="2">
    <source>
        <dbReference type="PROSITE-ProRule" id="PRU00104"/>
    </source>
</evidence>
<evidence type="ECO:0000313" key="5">
    <source>
        <dbReference type="EMBL" id="GBB83314.1"/>
    </source>
</evidence>
<organism evidence="5 6">
    <name type="scientific">Rhizophagus clarus</name>
    <dbReference type="NCBI Taxonomy" id="94130"/>
    <lineage>
        <taxon>Eukaryota</taxon>
        <taxon>Fungi</taxon>
        <taxon>Fungi incertae sedis</taxon>
        <taxon>Mucoromycota</taxon>
        <taxon>Glomeromycotina</taxon>
        <taxon>Glomeromycetes</taxon>
        <taxon>Glomerales</taxon>
        <taxon>Glomeraceae</taxon>
        <taxon>Rhizophagus</taxon>
    </lineage>
</organism>
<feature type="region of interest" description="Disordered" evidence="3">
    <location>
        <begin position="827"/>
        <end position="846"/>
    </location>
</feature>
<dbReference type="Proteomes" id="UP000247702">
    <property type="component" value="Unassembled WGS sequence"/>
</dbReference>
<feature type="region of interest" description="Disordered" evidence="3">
    <location>
        <begin position="856"/>
        <end position="883"/>
    </location>
</feature>
<reference evidence="5 6" key="1">
    <citation type="submission" date="2017-11" db="EMBL/GenBank/DDBJ databases">
        <title>The genome of Rhizophagus clarus HR1 reveals common genetic basis of auxotrophy among arbuscular mycorrhizal fungi.</title>
        <authorList>
            <person name="Kobayashi Y."/>
        </authorList>
    </citation>
    <scope>NUCLEOTIDE SEQUENCE [LARGE SCALE GENOMIC DNA]</scope>
    <source>
        <strain evidence="5 6">HR1</strain>
    </source>
</reference>
<dbReference type="InterPro" id="IPR000569">
    <property type="entry name" value="HECT_dom"/>
</dbReference>
<proteinExistence type="predicted"/>
<dbReference type="Pfam" id="PF00632">
    <property type="entry name" value="HECT"/>
    <property type="match status" value="1"/>
</dbReference>
<dbReference type="Gene3D" id="3.30.2410.10">
    <property type="entry name" value="Hect, E3 ligase catalytic domain"/>
    <property type="match status" value="1"/>
</dbReference>
<dbReference type="GO" id="GO:0004842">
    <property type="term" value="F:ubiquitin-protein transferase activity"/>
    <property type="evidence" value="ECO:0007669"/>
    <property type="project" value="InterPro"/>
</dbReference>
<dbReference type="PROSITE" id="PS50237">
    <property type="entry name" value="HECT"/>
    <property type="match status" value="1"/>
</dbReference>
<accession>A0A2Z6QEM0</accession>
<dbReference type="AlphaFoldDB" id="A0A2Z6QEM0"/>
<feature type="active site" description="Glycyl thioester intermediate" evidence="2">
    <location>
        <position position="726"/>
    </location>
</feature>
<name>A0A2Z6QEM0_9GLOM</name>
<evidence type="ECO:0000256" key="1">
    <source>
        <dbReference type="ARBA" id="ARBA00022786"/>
    </source>
</evidence>
<dbReference type="SUPFAM" id="SSF56204">
    <property type="entry name" value="Hect, E3 ligase catalytic domain"/>
    <property type="match status" value="1"/>
</dbReference>
<evidence type="ECO:0000313" key="6">
    <source>
        <dbReference type="Proteomes" id="UP000247702"/>
    </source>
</evidence>
<evidence type="ECO:0000256" key="3">
    <source>
        <dbReference type="SAM" id="MobiDB-lite"/>
    </source>
</evidence>
<keyword evidence="1 2" id="KW-0833">Ubl conjugation pathway</keyword>
<protein>
    <recommendedName>
        <fullName evidence="4">HECT domain-containing protein</fullName>
    </recommendedName>
</protein>
<dbReference type="InterPro" id="IPR035983">
    <property type="entry name" value="Hect_E3_ubiquitin_ligase"/>
</dbReference>